<reference evidence="1" key="1">
    <citation type="submission" date="2023-04" db="EMBL/GenBank/DDBJ databases">
        <title>Phytophthora fragariaefolia NBRC 109709.</title>
        <authorList>
            <person name="Ichikawa N."/>
            <person name="Sato H."/>
            <person name="Tonouchi N."/>
        </authorList>
    </citation>
    <scope>NUCLEOTIDE SEQUENCE</scope>
    <source>
        <strain evidence="1">NBRC 109709</strain>
    </source>
</reference>
<dbReference type="AlphaFoldDB" id="A0A9W6U777"/>
<dbReference type="EMBL" id="BSXT01000400">
    <property type="protein sequence ID" value="GMF26528.1"/>
    <property type="molecule type" value="Genomic_DNA"/>
</dbReference>
<evidence type="ECO:0000313" key="2">
    <source>
        <dbReference type="Proteomes" id="UP001165121"/>
    </source>
</evidence>
<evidence type="ECO:0000313" key="1">
    <source>
        <dbReference type="EMBL" id="GMF26528.1"/>
    </source>
</evidence>
<keyword evidence="2" id="KW-1185">Reference proteome</keyword>
<sequence length="238" mass="26696">MEKQAEEVVPITEAAWREQAQRYATEVPEACKEATRTPEAVTRLGATVPTGQVVDTGKEKRGNKKGYRYLQQSSYGDVELRADADGRAVRVGQLRAMDSGNPSCLPTALLALTTTPWEPEAFDDGPYDRHSAWWQSADSGPQHRRPTRELPARKALGTWIPVEDDMQILSFNGELKRARVAEWVATLRKEDAVPLKNEEQLDIGEMEAADRDLVVTLLRQYADIVEKKEGCPHSRRLV</sequence>
<dbReference type="Proteomes" id="UP001165121">
    <property type="component" value="Unassembled WGS sequence"/>
</dbReference>
<name>A0A9W6U777_9STRA</name>
<accession>A0A9W6U777</accession>
<comment type="caution">
    <text evidence="1">The sequence shown here is derived from an EMBL/GenBank/DDBJ whole genome shotgun (WGS) entry which is preliminary data.</text>
</comment>
<organism evidence="1 2">
    <name type="scientific">Phytophthora fragariaefolia</name>
    <dbReference type="NCBI Taxonomy" id="1490495"/>
    <lineage>
        <taxon>Eukaryota</taxon>
        <taxon>Sar</taxon>
        <taxon>Stramenopiles</taxon>
        <taxon>Oomycota</taxon>
        <taxon>Peronosporomycetes</taxon>
        <taxon>Peronosporales</taxon>
        <taxon>Peronosporaceae</taxon>
        <taxon>Phytophthora</taxon>
    </lineage>
</organism>
<protein>
    <submittedName>
        <fullName evidence="1">Unnamed protein product</fullName>
    </submittedName>
</protein>
<proteinExistence type="predicted"/>
<gene>
    <name evidence="1" type="ORF">Pfra01_000504100</name>
</gene>